<evidence type="ECO:0000313" key="14">
    <source>
        <dbReference type="EMBL" id="EFQ97515.1"/>
    </source>
</evidence>
<evidence type="ECO:0000256" key="8">
    <source>
        <dbReference type="ARBA" id="ARBA00022741"/>
    </source>
</evidence>
<feature type="compositionally biased region" description="Acidic residues" evidence="12">
    <location>
        <begin position="577"/>
        <end position="588"/>
    </location>
</feature>
<dbReference type="GO" id="GO:0005524">
    <property type="term" value="F:ATP binding"/>
    <property type="evidence" value="ECO:0007669"/>
    <property type="project" value="UniProtKB-KW"/>
</dbReference>
<dbReference type="HOGENOM" id="CLU_010345_1_2_1"/>
<dbReference type="eggNOG" id="KOG2750">
    <property type="taxonomic scope" value="Eukaryota"/>
</dbReference>
<evidence type="ECO:0000256" key="7">
    <source>
        <dbReference type="ARBA" id="ARBA00022679"/>
    </source>
</evidence>
<evidence type="ECO:0000256" key="10">
    <source>
        <dbReference type="ARBA" id="ARBA00022840"/>
    </source>
</evidence>
<dbReference type="GO" id="GO:0000448">
    <property type="term" value="P:cleavage in ITS2 between 5.8S rRNA and LSU-rRNA of tricistronic rRNA transcript (SSU-rRNA, 5.8S rRNA, LSU-rRNA)"/>
    <property type="evidence" value="ECO:0007669"/>
    <property type="project" value="TreeGrafter"/>
</dbReference>
<feature type="region of interest" description="Disordered" evidence="12">
    <location>
        <begin position="1"/>
        <end position="110"/>
    </location>
</feature>
<evidence type="ECO:0000256" key="2">
    <source>
        <dbReference type="ARBA" id="ARBA00004604"/>
    </source>
</evidence>
<organism evidence="15">
    <name type="scientific">Arthroderma gypseum (strain ATCC MYA-4604 / CBS 118893)</name>
    <name type="common">Microsporum gypseum</name>
    <dbReference type="NCBI Taxonomy" id="535722"/>
    <lineage>
        <taxon>Eukaryota</taxon>
        <taxon>Fungi</taxon>
        <taxon>Dikarya</taxon>
        <taxon>Ascomycota</taxon>
        <taxon>Pezizomycotina</taxon>
        <taxon>Eurotiomycetes</taxon>
        <taxon>Eurotiomycetidae</taxon>
        <taxon>Onygenales</taxon>
        <taxon>Arthrodermataceae</taxon>
        <taxon>Nannizzia</taxon>
    </lineage>
</organism>
<feature type="region of interest" description="Disordered" evidence="12">
    <location>
        <begin position="573"/>
        <end position="598"/>
    </location>
</feature>
<evidence type="ECO:0000256" key="3">
    <source>
        <dbReference type="ARBA" id="ARBA00011003"/>
    </source>
</evidence>
<dbReference type="InterPro" id="IPR027417">
    <property type="entry name" value="P-loop_NTPase"/>
</dbReference>
<feature type="compositionally biased region" description="Polar residues" evidence="12">
    <location>
        <begin position="89"/>
        <end position="102"/>
    </location>
</feature>
<dbReference type="GeneID" id="10031785"/>
<dbReference type="InParanoid" id="E5R0F6"/>
<feature type="region of interest" description="Disordered" evidence="12">
    <location>
        <begin position="741"/>
        <end position="784"/>
    </location>
</feature>
<dbReference type="OMA" id="PEFAPMG"/>
<keyword evidence="7" id="KW-0808">Transferase</keyword>
<name>E5R0F6_ARTGP</name>
<dbReference type="EMBL" id="DS989822">
    <property type="protein sequence ID" value="EFQ97515.1"/>
    <property type="molecule type" value="Genomic_DNA"/>
</dbReference>
<keyword evidence="8" id="KW-0547">Nucleotide-binding</keyword>
<comment type="function">
    <text evidence="1">Polynucleotide 5'-kinase involved in rRNA processing.</text>
</comment>
<evidence type="ECO:0000256" key="11">
    <source>
        <dbReference type="ARBA" id="ARBA00023242"/>
    </source>
</evidence>
<accession>E5R0F6</accession>
<dbReference type="InterPro" id="IPR032319">
    <property type="entry name" value="CLP1_P"/>
</dbReference>
<evidence type="ECO:0000259" key="13">
    <source>
        <dbReference type="Pfam" id="PF16575"/>
    </source>
</evidence>
<dbReference type="InterPro" id="IPR045116">
    <property type="entry name" value="Clp1/Grc3"/>
</dbReference>
<protein>
    <recommendedName>
        <fullName evidence="5">Polynucleotide 5'-hydroxyl-kinase GRC3</fullName>
    </recommendedName>
    <alternativeName>
        <fullName evidence="4">Polynucleotide 5'-hydroxyl-kinase grc3</fullName>
    </alternativeName>
</protein>
<dbReference type="AlphaFoldDB" id="E5R0F6"/>
<dbReference type="PANTHER" id="PTHR12755:SF3">
    <property type="entry name" value="POLYNUCLEOTIDE 5'-HYDROXYL-KINASE NOL9"/>
    <property type="match status" value="1"/>
</dbReference>
<dbReference type="RefSeq" id="XP_003176467.1">
    <property type="nucleotide sequence ID" value="XM_003176419.1"/>
</dbReference>
<dbReference type="Proteomes" id="UP000002669">
    <property type="component" value="Unassembled WGS sequence"/>
</dbReference>
<evidence type="ECO:0000256" key="6">
    <source>
        <dbReference type="ARBA" id="ARBA00022552"/>
    </source>
</evidence>
<proteinExistence type="inferred from homology"/>
<dbReference type="Pfam" id="PF16575">
    <property type="entry name" value="CLP1_P"/>
    <property type="match status" value="1"/>
</dbReference>
<dbReference type="PANTHER" id="PTHR12755">
    <property type="entry name" value="CLEAVAGE/POLYADENYLATION FACTOR IA SUBUNIT CLP1P"/>
    <property type="match status" value="1"/>
</dbReference>
<dbReference type="FunFam" id="3.40.50.300:FF:001156">
    <property type="entry name" value="Polynucleotide 5-hydroxyl-kinase grc3"/>
    <property type="match status" value="1"/>
</dbReference>
<keyword evidence="10" id="KW-0067">ATP-binding</keyword>
<dbReference type="VEuPathDB" id="FungiDB:MGYG_00556"/>
<keyword evidence="15" id="KW-1185">Reference proteome</keyword>
<evidence type="ECO:0000256" key="4">
    <source>
        <dbReference type="ARBA" id="ARBA00018706"/>
    </source>
</evidence>
<dbReference type="GO" id="GO:0005730">
    <property type="term" value="C:nucleolus"/>
    <property type="evidence" value="ECO:0007669"/>
    <property type="project" value="UniProtKB-SubCell"/>
</dbReference>
<reference evidence="15" key="1">
    <citation type="journal article" date="2012" name="MBio">
        <title>Comparative genome analysis of Trichophyton rubrum and related dermatophytes reveals candidate genes involved in infection.</title>
        <authorList>
            <person name="Martinez D.A."/>
            <person name="Oliver B.G."/>
            <person name="Graeser Y."/>
            <person name="Goldberg J.M."/>
            <person name="Li W."/>
            <person name="Martinez-Rossi N.M."/>
            <person name="Monod M."/>
            <person name="Shelest E."/>
            <person name="Barton R.C."/>
            <person name="Birch E."/>
            <person name="Brakhage A.A."/>
            <person name="Chen Z."/>
            <person name="Gurr S.J."/>
            <person name="Heiman D."/>
            <person name="Heitman J."/>
            <person name="Kosti I."/>
            <person name="Rossi A."/>
            <person name="Saif S."/>
            <person name="Samalova M."/>
            <person name="Saunders C.W."/>
            <person name="Shea T."/>
            <person name="Summerbell R.C."/>
            <person name="Xu J."/>
            <person name="Young S."/>
            <person name="Zeng Q."/>
            <person name="Birren B.W."/>
            <person name="Cuomo C.A."/>
            <person name="White T.C."/>
        </authorList>
    </citation>
    <scope>NUCLEOTIDE SEQUENCE [LARGE SCALE GENOMIC DNA]</scope>
    <source>
        <strain evidence="15">ATCC MYA-4604 / CBS 118893</strain>
    </source>
</reference>
<keyword evidence="9" id="KW-0418">Kinase</keyword>
<dbReference type="Gene3D" id="3.40.50.300">
    <property type="entry name" value="P-loop containing nucleotide triphosphate hydrolases"/>
    <property type="match status" value="1"/>
</dbReference>
<evidence type="ECO:0000256" key="5">
    <source>
        <dbReference type="ARBA" id="ARBA00019824"/>
    </source>
</evidence>
<evidence type="ECO:0000256" key="12">
    <source>
        <dbReference type="SAM" id="MobiDB-lite"/>
    </source>
</evidence>
<keyword evidence="6" id="KW-0698">rRNA processing</keyword>
<dbReference type="STRING" id="535722.E5R0F6"/>
<evidence type="ECO:0000256" key="9">
    <source>
        <dbReference type="ARBA" id="ARBA00022777"/>
    </source>
</evidence>
<comment type="subcellular location">
    <subcellularLocation>
        <location evidence="2">Nucleus</location>
        <location evidence="2">Nucleolus</location>
    </subcellularLocation>
</comment>
<gene>
    <name evidence="14" type="ORF">MGYG_00556</name>
</gene>
<feature type="compositionally biased region" description="Basic and acidic residues" evidence="12">
    <location>
        <begin position="28"/>
        <end position="48"/>
    </location>
</feature>
<evidence type="ECO:0000256" key="1">
    <source>
        <dbReference type="ARBA" id="ARBA00003798"/>
    </source>
</evidence>
<keyword evidence="11" id="KW-0539">Nucleus</keyword>
<dbReference type="GO" id="GO:0051731">
    <property type="term" value="F:polynucleotide 5'-hydroxyl-kinase activity"/>
    <property type="evidence" value="ECO:0007669"/>
    <property type="project" value="InterPro"/>
</dbReference>
<evidence type="ECO:0000313" key="15">
    <source>
        <dbReference type="Proteomes" id="UP000002669"/>
    </source>
</evidence>
<dbReference type="OrthoDB" id="4054781at2759"/>
<comment type="similarity">
    <text evidence="3">Belongs to the Clp1 family. NOL9/GRC3 subfamily.</text>
</comment>
<feature type="compositionally biased region" description="Basic and acidic residues" evidence="12">
    <location>
        <begin position="763"/>
        <end position="784"/>
    </location>
</feature>
<sequence>MMKRKATEQLHPAISAVAARRARQAKAAIERTPTDTRSTENSSSREIETLPSPVPYNQARAPQEPAPVARDAAPVKVSPGAGALENRNRNQPTQPETTTNGEGNAPEPAADNFLLSKSQFTRDNIIYGREDAVCIRLPIGETLAVIGRYDIWVKRGVVSVMGAKLYPCDRLYRVYAPSTHSLPIIKSVSGINGFSEFELISVEDGLSELSRISNLYRRIWNGSAEISTRSLFTLSKENASFSLLASSGDDPYKRPLRPLHLDKKWSSMIKRLSQRGRDLCVLTCGPGGSGKSTFNRYLLNHLLSPPPEDLDNRAQHGEGVLFLDLDPGQPEFSPIGHVYLAHIRAPALGPPLSHPLLCAEDGSIIRAHHIGSSSPKDDSKHYVRCTMNLLRYYYGSISETYSQCPLIINYPGWIFGQGLEILTGFLEALRLSDVVYMSETGPEEVAGPLKSVARGVGTPFWTLPSQPTEYATRSSGQLRQMQMLSYFHMQESPCSTSAYWSATPLAHTRAVKVAYSGSSQGILGVMIAGFPHDKEHIFDLLDGAIVAVVAIERADAIKPVHDDVEPAEVLFRAEEDSRSEEDAAEDEGSTAVAAATTATSPAATTTLQTLAERLQPHLHRTKENIPYLFSGNGTCSYLNPRHSRSLGLALVRSIDTTSQALELIMPIRSAAVRDALERGHQIVLVRGQLDNPDWALMEEYFAAKWAHKHLPSRLDKMRREKKSQREMTIYQERVKERVRRAMQVPWVHPEQTKSGSPGKKKEKRDVWKLRRDEAADSSGSEREW</sequence>
<feature type="domain" description="Clp1 P-loop" evidence="13">
    <location>
        <begin position="285"/>
        <end position="488"/>
    </location>
</feature>